<comment type="caution">
    <text evidence="2">The sequence shown here is derived from an EMBL/GenBank/DDBJ whole genome shotgun (WGS) entry which is preliminary data.</text>
</comment>
<keyword evidence="2" id="KW-0496">Mitochondrion</keyword>
<proteinExistence type="predicted"/>
<evidence type="ECO:0000313" key="3">
    <source>
        <dbReference type="Proteomes" id="UP001054821"/>
    </source>
</evidence>
<gene>
    <name evidence="2" type="ORF">L3X38_000153</name>
</gene>
<evidence type="ECO:0000256" key="1">
    <source>
        <dbReference type="SAM" id="SignalP"/>
    </source>
</evidence>
<geneLocation type="mitochondrion" evidence="2"/>
<dbReference type="AlphaFoldDB" id="A0AAD4UT35"/>
<feature type="chain" id="PRO_5042184883" evidence="1">
    <location>
        <begin position="27"/>
        <end position="183"/>
    </location>
</feature>
<protein>
    <submittedName>
        <fullName evidence="2">Uncharacterized protein</fullName>
    </submittedName>
</protein>
<sequence length="183" mass="20485">MKPSFFLLGPLWLLILNSLFLASGLASSWSPCLFDTLGPCPWLGLDPPPLAKYFQSSRLAAYSAPKSWTFWRRLEPLHEIEEPVLFRHKCPARTTKEGLHILAYGACCFRLINMSDHNRAGTEPSILPETRPQNRSNCTSRFAFFTSFGPGVVVGSRESVTINYTEAFGQGKSELNSEEGQRV</sequence>
<dbReference type="Proteomes" id="UP001054821">
    <property type="component" value="Mitochondrion MT"/>
</dbReference>
<dbReference type="EMBL" id="JAJFAZ020000010">
    <property type="protein sequence ID" value="KAI5311427.1"/>
    <property type="molecule type" value="Genomic_DNA"/>
</dbReference>
<organism evidence="2 3">
    <name type="scientific">Prunus dulcis</name>
    <name type="common">Almond</name>
    <name type="synonym">Amygdalus dulcis</name>
    <dbReference type="NCBI Taxonomy" id="3755"/>
    <lineage>
        <taxon>Eukaryota</taxon>
        <taxon>Viridiplantae</taxon>
        <taxon>Streptophyta</taxon>
        <taxon>Embryophyta</taxon>
        <taxon>Tracheophyta</taxon>
        <taxon>Spermatophyta</taxon>
        <taxon>Magnoliopsida</taxon>
        <taxon>eudicotyledons</taxon>
        <taxon>Gunneridae</taxon>
        <taxon>Pentapetalae</taxon>
        <taxon>rosids</taxon>
        <taxon>fabids</taxon>
        <taxon>Rosales</taxon>
        <taxon>Rosaceae</taxon>
        <taxon>Amygdaloideae</taxon>
        <taxon>Amygdaleae</taxon>
        <taxon>Prunus</taxon>
    </lineage>
</organism>
<feature type="signal peptide" evidence="1">
    <location>
        <begin position="1"/>
        <end position="26"/>
    </location>
</feature>
<accession>A0AAD4UT35</accession>
<keyword evidence="3" id="KW-1185">Reference proteome</keyword>
<evidence type="ECO:0000313" key="2">
    <source>
        <dbReference type="EMBL" id="KAI5311427.1"/>
    </source>
</evidence>
<name>A0AAD4UT35_PRUDU</name>
<reference evidence="2 3" key="1">
    <citation type="journal article" date="2022" name="G3 (Bethesda)">
        <title>Whole-genome sequence and methylome profiling of the almond [Prunus dulcis (Mill.) D.A. Webb] cultivar 'Nonpareil'.</title>
        <authorList>
            <person name="D'Amico-Willman K.M."/>
            <person name="Ouma W.Z."/>
            <person name="Meulia T."/>
            <person name="Sideli G.M."/>
            <person name="Gradziel T.M."/>
            <person name="Fresnedo-Ramirez J."/>
        </authorList>
    </citation>
    <scope>NUCLEOTIDE SEQUENCE [LARGE SCALE GENOMIC DNA]</scope>
    <source>
        <strain evidence="2">Clone GOH B32 T37-40</strain>
    </source>
</reference>
<keyword evidence="1" id="KW-0732">Signal</keyword>